<comment type="caution">
    <text evidence="5">The sequence shown here is derived from an EMBL/GenBank/DDBJ whole genome shotgun (WGS) entry which is preliminary data.</text>
</comment>
<comment type="pathway">
    <text evidence="3">Purine metabolism; IMP biosynthesis via de novo pathway; 5-amino-1-(5-phospho-D-ribosyl)imidazole-4-carboxamide from 5-amino-1-(5-phospho-D-ribosyl)imidazole-4-carboxylate: step 2/2.</text>
</comment>
<reference evidence="6" key="1">
    <citation type="submission" date="2019-06" db="EMBL/GenBank/DDBJ databases">
        <title>Gordonia isolated from sludge of a wastewater treatment plant.</title>
        <authorList>
            <person name="Tamura T."/>
            <person name="Aoyama K."/>
            <person name="Kang Y."/>
            <person name="Saito S."/>
            <person name="Akiyama N."/>
            <person name="Yazawa K."/>
            <person name="Gonoi T."/>
            <person name="Mikami Y."/>
        </authorList>
    </citation>
    <scope>NUCLEOTIDE SEQUENCE [LARGE SCALE GENOMIC DNA]</scope>
    <source>
        <strain evidence="6">NBRC 107697</strain>
    </source>
</reference>
<dbReference type="InterPro" id="IPR000362">
    <property type="entry name" value="Fumarate_lyase_fam"/>
</dbReference>
<sequence>MAKPQIANVLAGRYASAELADIWSPRTKIIAERQLWIAVMRAQKELGIDIPDGVIEDYEKVVDQVDLDSIADRERVTRHDVKARIEEFNALAGHEHIHKGMTSRDLTENVEQLQILQSLHHVHAHGVAMLARIADRAGQYSSLVMAGRSHNVAAQATTLGKRFASAADELMIALTRLEELIARYPLRGIKGPMGTAQDMLDLLDGDAAKLARLEDLVATHLGFSSALTSVGQIYPRSLDHDVVSALVQTAAAPSSLATTIRLMAGHELVTEGFQPGQVGSSAMPHKMNTRSCERVNGLAVVLRGYGSMAAELAGAQWNEGDVFCSVVRRVALPDAFFAIDGLMETFLTVLAEFGAYPAVINNELDRYLPFLATTKVLMASVRAGVGRETAHEAIKENAVAVALAMREQGAAPDLLDRLAADERIPLDRAGLDAALADKAAFTGAAQAQVAEVLAAVEQVVARYPDAAAYAPAPIL</sequence>
<dbReference type="GO" id="GO:0004018">
    <property type="term" value="F:N6-(1,2-dicarboxyethyl)AMP AMP-lyase (fumarate-forming) activity"/>
    <property type="evidence" value="ECO:0007669"/>
    <property type="project" value="UniProtKB-UniRule"/>
</dbReference>
<feature type="domain" description="Adenylosuccinate lyase C-terminal" evidence="4">
    <location>
        <begin position="368"/>
        <end position="453"/>
    </location>
</feature>
<keyword evidence="1 3" id="KW-0456">Lyase</keyword>
<dbReference type="Pfam" id="PF10397">
    <property type="entry name" value="ADSL_C"/>
    <property type="match status" value="1"/>
</dbReference>
<dbReference type="SUPFAM" id="SSF48557">
    <property type="entry name" value="L-aspartase-like"/>
    <property type="match status" value="1"/>
</dbReference>
<dbReference type="OrthoDB" id="9768878at2"/>
<comment type="catalytic activity">
    <reaction evidence="3">
        <text>N(6)-(1,2-dicarboxyethyl)-AMP = fumarate + AMP</text>
        <dbReference type="Rhea" id="RHEA:16853"/>
        <dbReference type="ChEBI" id="CHEBI:29806"/>
        <dbReference type="ChEBI" id="CHEBI:57567"/>
        <dbReference type="ChEBI" id="CHEBI:456215"/>
        <dbReference type="EC" id="4.3.2.2"/>
    </reaction>
</comment>
<name>A0A7I9UUY7_9ACTN</name>
<dbReference type="SMART" id="SM00998">
    <property type="entry name" value="ADSL_C"/>
    <property type="match status" value="1"/>
</dbReference>
<keyword evidence="3" id="KW-0658">Purine biosynthesis</keyword>
<dbReference type="FunFam" id="1.10.40.30:FF:000006">
    <property type="entry name" value="Adenylosuccinate lyase"/>
    <property type="match status" value="1"/>
</dbReference>
<dbReference type="InterPro" id="IPR004769">
    <property type="entry name" value="Pur_lyase"/>
</dbReference>
<evidence type="ECO:0000313" key="6">
    <source>
        <dbReference type="Proteomes" id="UP000444980"/>
    </source>
</evidence>
<accession>A0A7I9UUY7</accession>
<protein>
    <recommendedName>
        <fullName evidence="2 3">Adenylosuccinate lyase</fullName>
        <shortName evidence="3">ASL</shortName>
        <ecNumber evidence="2 3">4.3.2.2</ecNumber>
    </recommendedName>
    <alternativeName>
        <fullName evidence="3">Adenylosuccinase</fullName>
    </alternativeName>
</protein>
<evidence type="ECO:0000256" key="1">
    <source>
        <dbReference type="ARBA" id="ARBA00023239"/>
    </source>
</evidence>
<gene>
    <name evidence="5" type="ORF">nbrc107697_08180</name>
</gene>
<dbReference type="UniPathway" id="UPA00074">
    <property type="reaction ID" value="UER00132"/>
</dbReference>
<dbReference type="InterPro" id="IPR019468">
    <property type="entry name" value="AdenyloSucc_lyase_C"/>
</dbReference>
<dbReference type="InterPro" id="IPR022761">
    <property type="entry name" value="Fumarate_lyase_N"/>
</dbReference>
<organism evidence="5 6">
    <name type="scientific">Gordonia crocea</name>
    <dbReference type="NCBI Taxonomy" id="589162"/>
    <lineage>
        <taxon>Bacteria</taxon>
        <taxon>Bacillati</taxon>
        <taxon>Actinomycetota</taxon>
        <taxon>Actinomycetes</taxon>
        <taxon>Mycobacteriales</taxon>
        <taxon>Gordoniaceae</taxon>
        <taxon>Gordonia</taxon>
    </lineage>
</organism>
<dbReference type="RefSeq" id="WP_161926201.1">
    <property type="nucleotide sequence ID" value="NZ_BJOU01000001.1"/>
</dbReference>
<evidence type="ECO:0000259" key="4">
    <source>
        <dbReference type="SMART" id="SM00998"/>
    </source>
</evidence>
<dbReference type="Gene3D" id="1.10.275.60">
    <property type="match status" value="1"/>
</dbReference>
<keyword evidence="6" id="KW-1185">Reference proteome</keyword>
<dbReference type="PRINTS" id="PR00149">
    <property type="entry name" value="FUMRATELYASE"/>
</dbReference>
<dbReference type="GO" id="GO:0044208">
    <property type="term" value="P:'de novo' AMP biosynthetic process"/>
    <property type="evidence" value="ECO:0007669"/>
    <property type="project" value="UniProtKB-UniPathway"/>
</dbReference>
<dbReference type="Gene3D" id="1.20.200.10">
    <property type="entry name" value="Fumarase/aspartase (Central domain)"/>
    <property type="match status" value="1"/>
</dbReference>
<dbReference type="Proteomes" id="UP000444980">
    <property type="component" value="Unassembled WGS sequence"/>
</dbReference>
<dbReference type="PROSITE" id="PS00163">
    <property type="entry name" value="FUMARATE_LYASES"/>
    <property type="match status" value="1"/>
</dbReference>
<comment type="pathway">
    <text evidence="3">Purine metabolism; AMP biosynthesis via de novo pathway; AMP from IMP: step 2/2.</text>
</comment>
<dbReference type="GO" id="GO:0006189">
    <property type="term" value="P:'de novo' IMP biosynthetic process"/>
    <property type="evidence" value="ECO:0007669"/>
    <property type="project" value="UniProtKB-UniPathway"/>
</dbReference>
<comment type="catalytic activity">
    <reaction evidence="3">
        <text>(2S)-2-[5-amino-1-(5-phospho-beta-D-ribosyl)imidazole-4-carboxamido]succinate = 5-amino-1-(5-phospho-beta-D-ribosyl)imidazole-4-carboxamide + fumarate</text>
        <dbReference type="Rhea" id="RHEA:23920"/>
        <dbReference type="ChEBI" id="CHEBI:29806"/>
        <dbReference type="ChEBI" id="CHEBI:58443"/>
        <dbReference type="ChEBI" id="CHEBI:58475"/>
        <dbReference type="EC" id="4.3.2.2"/>
    </reaction>
</comment>
<dbReference type="EMBL" id="BJOU01000001">
    <property type="protein sequence ID" value="GED96779.1"/>
    <property type="molecule type" value="Genomic_DNA"/>
</dbReference>
<dbReference type="PANTHER" id="PTHR43172:SF1">
    <property type="entry name" value="ADENYLOSUCCINATE LYASE"/>
    <property type="match status" value="1"/>
</dbReference>
<dbReference type="UniPathway" id="UPA00075">
    <property type="reaction ID" value="UER00336"/>
</dbReference>
<dbReference type="Pfam" id="PF00206">
    <property type="entry name" value="Lyase_1"/>
    <property type="match status" value="1"/>
</dbReference>
<evidence type="ECO:0000256" key="3">
    <source>
        <dbReference type="RuleBase" id="RU361172"/>
    </source>
</evidence>
<dbReference type="GO" id="GO:0005829">
    <property type="term" value="C:cytosol"/>
    <property type="evidence" value="ECO:0007669"/>
    <property type="project" value="TreeGrafter"/>
</dbReference>
<dbReference type="PANTHER" id="PTHR43172">
    <property type="entry name" value="ADENYLOSUCCINATE LYASE"/>
    <property type="match status" value="1"/>
</dbReference>
<dbReference type="Gene3D" id="1.10.40.30">
    <property type="entry name" value="Fumarase/aspartase (C-terminal domain)"/>
    <property type="match status" value="1"/>
</dbReference>
<dbReference type="NCBIfam" id="TIGR00928">
    <property type="entry name" value="purB"/>
    <property type="match status" value="1"/>
</dbReference>
<dbReference type="AlphaFoldDB" id="A0A7I9UUY7"/>
<evidence type="ECO:0000313" key="5">
    <source>
        <dbReference type="EMBL" id="GED96779.1"/>
    </source>
</evidence>
<dbReference type="GO" id="GO:0070626">
    <property type="term" value="F:(S)-2-(5-amino-1-(5-phospho-D-ribosyl)imidazole-4-carboxamido) succinate lyase (fumarate-forming) activity"/>
    <property type="evidence" value="ECO:0007669"/>
    <property type="project" value="TreeGrafter"/>
</dbReference>
<proteinExistence type="inferred from homology"/>
<dbReference type="EC" id="4.3.2.2" evidence="2 3"/>
<evidence type="ECO:0000256" key="2">
    <source>
        <dbReference type="NCBIfam" id="TIGR00928"/>
    </source>
</evidence>
<comment type="similarity">
    <text evidence="3">Belongs to the lyase 1 family. Adenylosuccinate lyase subfamily.</text>
</comment>
<dbReference type="InterPro" id="IPR008948">
    <property type="entry name" value="L-Aspartase-like"/>
</dbReference>
<dbReference type="InterPro" id="IPR020557">
    <property type="entry name" value="Fumarate_lyase_CS"/>
</dbReference>